<feature type="modified residue" description="4-aspartylphosphate" evidence="4">
    <location>
        <position position="55"/>
    </location>
</feature>
<dbReference type="Gene3D" id="1.10.10.60">
    <property type="entry name" value="Homeodomain-like"/>
    <property type="match status" value="2"/>
</dbReference>
<comment type="caution">
    <text evidence="7">The sequence shown here is derived from an EMBL/GenBank/DDBJ whole genome shotgun (WGS) entry which is preliminary data.</text>
</comment>
<accession>A0ABQ1ZVR5</accession>
<dbReference type="PROSITE" id="PS50110">
    <property type="entry name" value="RESPONSE_REGULATORY"/>
    <property type="match status" value="1"/>
</dbReference>
<gene>
    <name evidence="7" type="ORF">GCM10007362_24860</name>
</gene>
<dbReference type="InterPro" id="IPR009057">
    <property type="entry name" value="Homeodomain-like_sf"/>
</dbReference>
<sequence>MLNVLIVDDDKLVRRGLISAMPWAEFGFQVVGEARNGEKALEFLETQEADVLLTDLAMPVMSGLELMREVRVRYPRMFIVVLTLHQDFSYIQEALRLGAIDYIAKVQLEEERFEEVLERICSRIASERRKESSAVVHSSSADQGYAWMAPASSDAEIRAMLQRLSPALREPDFWAAPELPAWLAEDPTEARKLEALLNGAPSCPENSAILRLHGLQGKTKAEISARLADYVTGEWFYARQPDLHLYDLDLSRQTQQKADTAAGSTEGELAQRTLAELRRRGFKPDWVHETGEFEALLSDLAELRLSPQRLHGEVLGWTYAWNAICEAATGKRLVIPQAADSWFETVQELHRMRDQLRFALGVQPYSSEVQASVTQAAALVRERLSEPLQAGRIAHEVNMSRSYFSQCFRDIMGVTFNEYVRQQRINRACSLLVETRKTVQWVAERTGYADEKYFSRIFREQTGLLPSEYRQQHVFEETNVR</sequence>
<evidence type="ECO:0000256" key="1">
    <source>
        <dbReference type="ARBA" id="ARBA00023015"/>
    </source>
</evidence>
<dbReference type="InterPro" id="IPR018060">
    <property type="entry name" value="HTH_AraC"/>
</dbReference>
<evidence type="ECO:0000259" key="5">
    <source>
        <dbReference type="PROSITE" id="PS01124"/>
    </source>
</evidence>
<dbReference type="Pfam" id="PF00072">
    <property type="entry name" value="Response_reg"/>
    <property type="match status" value="1"/>
</dbReference>
<dbReference type="InterPro" id="IPR020449">
    <property type="entry name" value="Tscrpt_reg_AraC-type_HTH"/>
</dbReference>
<evidence type="ECO:0000256" key="4">
    <source>
        <dbReference type="PROSITE-ProRule" id="PRU00169"/>
    </source>
</evidence>
<dbReference type="Gene3D" id="3.40.50.2300">
    <property type="match status" value="1"/>
</dbReference>
<dbReference type="SMART" id="SM00448">
    <property type="entry name" value="REC"/>
    <property type="match status" value="1"/>
</dbReference>
<name>A0ABQ1ZVR5_9BACL</name>
<dbReference type="Pfam" id="PF12833">
    <property type="entry name" value="HTH_18"/>
    <property type="match status" value="1"/>
</dbReference>
<feature type="domain" description="HTH araC/xylS-type" evidence="5">
    <location>
        <begin position="374"/>
        <end position="472"/>
    </location>
</feature>
<reference evidence="8" key="1">
    <citation type="journal article" date="2019" name="Int. J. Syst. Evol. Microbiol.">
        <title>The Global Catalogue of Microorganisms (GCM) 10K type strain sequencing project: providing services to taxonomists for standard genome sequencing and annotation.</title>
        <authorList>
            <consortium name="The Broad Institute Genomics Platform"/>
            <consortium name="The Broad Institute Genome Sequencing Center for Infectious Disease"/>
            <person name="Wu L."/>
            <person name="Ma J."/>
        </authorList>
    </citation>
    <scope>NUCLEOTIDE SEQUENCE [LARGE SCALE GENOMIC DNA]</scope>
    <source>
        <strain evidence="8">CCM 8702</strain>
    </source>
</reference>
<dbReference type="RefSeq" id="WP_172243794.1">
    <property type="nucleotide sequence ID" value="NZ_BMDD01000003.1"/>
</dbReference>
<evidence type="ECO:0008006" key="9">
    <source>
        <dbReference type="Google" id="ProtNLM"/>
    </source>
</evidence>
<keyword evidence="2" id="KW-0238">DNA-binding</keyword>
<organism evidence="7 8">
    <name type="scientific">Saccharibacillus endophyticus</name>
    <dbReference type="NCBI Taxonomy" id="2060666"/>
    <lineage>
        <taxon>Bacteria</taxon>
        <taxon>Bacillati</taxon>
        <taxon>Bacillota</taxon>
        <taxon>Bacilli</taxon>
        <taxon>Bacillales</taxon>
        <taxon>Paenibacillaceae</taxon>
        <taxon>Saccharibacillus</taxon>
    </lineage>
</organism>
<dbReference type="InterPro" id="IPR018062">
    <property type="entry name" value="HTH_AraC-typ_CS"/>
</dbReference>
<keyword evidence="1" id="KW-0805">Transcription regulation</keyword>
<feature type="domain" description="Response regulatory" evidence="6">
    <location>
        <begin position="3"/>
        <end position="120"/>
    </location>
</feature>
<dbReference type="PANTHER" id="PTHR43280">
    <property type="entry name" value="ARAC-FAMILY TRANSCRIPTIONAL REGULATOR"/>
    <property type="match status" value="1"/>
</dbReference>
<dbReference type="InterPro" id="IPR011006">
    <property type="entry name" value="CheY-like_superfamily"/>
</dbReference>
<evidence type="ECO:0000256" key="3">
    <source>
        <dbReference type="ARBA" id="ARBA00023163"/>
    </source>
</evidence>
<dbReference type="SMART" id="SM00342">
    <property type="entry name" value="HTH_ARAC"/>
    <property type="match status" value="1"/>
</dbReference>
<dbReference type="PROSITE" id="PS01124">
    <property type="entry name" value="HTH_ARAC_FAMILY_2"/>
    <property type="match status" value="1"/>
</dbReference>
<keyword evidence="8" id="KW-1185">Reference proteome</keyword>
<dbReference type="EMBL" id="BMDD01000003">
    <property type="protein sequence ID" value="GGH78893.1"/>
    <property type="molecule type" value="Genomic_DNA"/>
</dbReference>
<keyword evidence="3" id="KW-0804">Transcription</keyword>
<evidence type="ECO:0000313" key="7">
    <source>
        <dbReference type="EMBL" id="GGH78893.1"/>
    </source>
</evidence>
<dbReference type="SUPFAM" id="SSF46689">
    <property type="entry name" value="Homeodomain-like"/>
    <property type="match status" value="2"/>
</dbReference>
<dbReference type="PANTHER" id="PTHR43280:SF28">
    <property type="entry name" value="HTH-TYPE TRANSCRIPTIONAL ACTIVATOR RHAS"/>
    <property type="match status" value="1"/>
</dbReference>
<proteinExistence type="predicted"/>
<dbReference type="Proteomes" id="UP000605427">
    <property type="component" value="Unassembled WGS sequence"/>
</dbReference>
<evidence type="ECO:0000259" key="6">
    <source>
        <dbReference type="PROSITE" id="PS50110"/>
    </source>
</evidence>
<dbReference type="InterPro" id="IPR001789">
    <property type="entry name" value="Sig_transdc_resp-reg_receiver"/>
</dbReference>
<keyword evidence="4" id="KW-0597">Phosphoprotein</keyword>
<dbReference type="SUPFAM" id="SSF52172">
    <property type="entry name" value="CheY-like"/>
    <property type="match status" value="1"/>
</dbReference>
<evidence type="ECO:0000256" key="2">
    <source>
        <dbReference type="ARBA" id="ARBA00023125"/>
    </source>
</evidence>
<dbReference type="PRINTS" id="PR00032">
    <property type="entry name" value="HTHARAC"/>
</dbReference>
<evidence type="ECO:0000313" key="8">
    <source>
        <dbReference type="Proteomes" id="UP000605427"/>
    </source>
</evidence>
<dbReference type="CDD" id="cd17536">
    <property type="entry name" value="REC_YesN-like"/>
    <property type="match status" value="1"/>
</dbReference>
<protein>
    <recommendedName>
        <fullName evidence="9">DNA-binding response regulator</fullName>
    </recommendedName>
</protein>
<dbReference type="PROSITE" id="PS00041">
    <property type="entry name" value="HTH_ARAC_FAMILY_1"/>
    <property type="match status" value="1"/>
</dbReference>